<organism evidence="1 2">
    <name type="scientific">Pigmentiphaga humi</name>
    <dbReference type="NCBI Taxonomy" id="2478468"/>
    <lineage>
        <taxon>Bacteria</taxon>
        <taxon>Pseudomonadati</taxon>
        <taxon>Pseudomonadota</taxon>
        <taxon>Betaproteobacteria</taxon>
        <taxon>Burkholderiales</taxon>
        <taxon>Alcaligenaceae</taxon>
        <taxon>Pigmentiphaga</taxon>
    </lineage>
</organism>
<accession>A0A3P4AZX0</accession>
<evidence type="ECO:0008006" key="3">
    <source>
        <dbReference type="Google" id="ProtNLM"/>
    </source>
</evidence>
<proteinExistence type="predicted"/>
<name>A0A3P4AZX0_9BURK</name>
<reference evidence="1 2" key="1">
    <citation type="submission" date="2018-10" db="EMBL/GenBank/DDBJ databases">
        <authorList>
            <person name="Criscuolo A."/>
        </authorList>
    </citation>
    <scope>NUCLEOTIDE SEQUENCE [LARGE SCALE GENOMIC DNA]</scope>
    <source>
        <strain evidence="1">DnA1</strain>
    </source>
</reference>
<keyword evidence="2" id="KW-1185">Reference proteome</keyword>
<dbReference type="EMBL" id="UWPJ01000015">
    <property type="protein sequence ID" value="VCU69603.1"/>
    <property type="molecule type" value="Genomic_DNA"/>
</dbReference>
<protein>
    <recommendedName>
        <fullName evidence="3">3-deoxy-D-arabino-heptulosonate 7-phosphate synthase</fullName>
    </recommendedName>
</protein>
<dbReference type="Proteomes" id="UP000277294">
    <property type="component" value="Unassembled WGS sequence"/>
</dbReference>
<gene>
    <name evidence="1" type="ORF">PIGHUM_01666</name>
</gene>
<dbReference type="AlphaFoldDB" id="A0A3P4AZX0"/>
<sequence>MALLDTVLRAAARRYRLPAGGIDSVRRQADSHAARLAAVIEQAREDRARGQTPTASAGHAFVEALAAMIRDAMRPEAGDPVFQAMALRHRHAPVREYASLSAHAARDRRQVRAAVNALAHPARLESVQAGPQREALARLHAAASSQSWRELDEALRSLEARQHADGTPFAHSLARLLESAALLRLERLAALERDDRVHRYQALRDLRGPRSGSSAAAEQGYASQQRGRAVEAQAAQALGALARRLDEQAGGAGVFRVATSLLVSPAIAGSAARAKTEWDAVLLRRAHADGEGPVWDVCLLVEAKASIDAATTDLPRLLRGLRLLAQAGADAIYPFESREGRVCLRGASLRKLSADEPVLARSVLYCCDASAEPPRLLGAASRMQLLSAPASLAFADALENGGQTDLRMLEPVWHALLESPQWGAVLHQYPMLRQARELAVHIDDLKAAIARVAETGHGSC</sequence>
<evidence type="ECO:0000313" key="2">
    <source>
        <dbReference type="Proteomes" id="UP000277294"/>
    </source>
</evidence>
<evidence type="ECO:0000313" key="1">
    <source>
        <dbReference type="EMBL" id="VCU69603.1"/>
    </source>
</evidence>